<dbReference type="InterPro" id="IPR050625">
    <property type="entry name" value="ParA/MinD_ATPase"/>
</dbReference>
<dbReference type="SUPFAM" id="SSF52540">
    <property type="entry name" value="P-loop containing nucleoside triphosphate hydrolases"/>
    <property type="match status" value="1"/>
</dbReference>
<dbReference type="PIRSF" id="PIRSF005647">
    <property type="entry name" value="CooC"/>
    <property type="match status" value="1"/>
</dbReference>
<dbReference type="Gene3D" id="3.40.50.300">
    <property type="entry name" value="P-loop containing nucleotide triphosphate hydrolases"/>
    <property type="match status" value="1"/>
</dbReference>
<dbReference type="InterPro" id="IPR014433">
    <property type="entry name" value="CooC"/>
</dbReference>
<dbReference type="PANTHER" id="PTHR43384">
    <property type="entry name" value="SEPTUM SITE-DETERMINING PROTEIN MIND HOMOLOG, CHLOROPLASTIC-RELATED"/>
    <property type="match status" value="1"/>
</dbReference>
<dbReference type="EMBL" id="JARFPK010000036">
    <property type="protein sequence ID" value="MDF0591347.1"/>
    <property type="molecule type" value="Genomic_DNA"/>
</dbReference>
<name>A0ABT5X9J5_9EURY</name>
<reference evidence="2 3" key="1">
    <citation type="submission" date="2023-03" db="EMBL/GenBank/DDBJ databases">
        <title>WGS of Methanotrichaceae archaeon Mx.</title>
        <authorList>
            <person name="Sorokin D.Y."/>
            <person name="Merkel A.Y."/>
        </authorList>
    </citation>
    <scope>NUCLEOTIDE SEQUENCE [LARGE SCALE GENOMIC DNA]</scope>
    <source>
        <strain evidence="2 3">Mx</strain>
    </source>
</reference>
<protein>
    <submittedName>
        <fullName evidence="2">AAA family ATPase</fullName>
    </submittedName>
</protein>
<accession>A0ABT5X9J5</accession>
<feature type="domain" description="AAA+ ATPase" evidence="1">
    <location>
        <begin position="1"/>
        <end position="183"/>
    </location>
</feature>
<proteinExistence type="predicted"/>
<evidence type="ECO:0000313" key="3">
    <source>
        <dbReference type="Proteomes" id="UP001220010"/>
    </source>
</evidence>
<gene>
    <name evidence="2" type="ORF">P0O15_09275</name>
</gene>
<keyword evidence="3" id="KW-1185">Reference proteome</keyword>
<sequence length="253" mass="27612">MGKVVAITGKGGTGKTAVTAMIIRSLLKRDEKTNILAIDADPDANLADALGDDVEMTVGDIREEIQDSRISLPPDYDKKQLFAAKIFEALLEKDGYDLLVMGRSEGSGCYCYLNSLLKGIMDETIDDYDLVIVDSPAGLEHLSRKTISEVDSLIVVTDESRRGLKTAETIRELAAELDLKYGNLYVIANKVRELSKDQILKVADGLGLKVIGLIPYDENVARLDLVGDPLVGLPDDSPAVKEVEEYILREIGL</sequence>
<evidence type="ECO:0000259" key="1">
    <source>
        <dbReference type="SMART" id="SM00382"/>
    </source>
</evidence>
<dbReference type="InterPro" id="IPR002586">
    <property type="entry name" value="CobQ/CobB/MinD/ParA_Nub-bd_dom"/>
</dbReference>
<organism evidence="2 3">
    <name type="scientific">Candidatus Methanocrinis natronophilus</name>
    <dbReference type="NCBI Taxonomy" id="3033396"/>
    <lineage>
        <taxon>Archaea</taxon>
        <taxon>Methanobacteriati</taxon>
        <taxon>Methanobacteriota</taxon>
        <taxon>Stenosarchaea group</taxon>
        <taxon>Methanomicrobia</taxon>
        <taxon>Methanotrichales</taxon>
        <taxon>Methanotrichaceae</taxon>
        <taxon>Methanocrinis</taxon>
    </lineage>
</organism>
<dbReference type="RefSeq" id="WP_316967078.1">
    <property type="nucleotide sequence ID" value="NZ_JARFPK010000036.1"/>
</dbReference>
<dbReference type="InterPro" id="IPR027417">
    <property type="entry name" value="P-loop_NTPase"/>
</dbReference>
<comment type="caution">
    <text evidence="2">The sequence shown here is derived from an EMBL/GenBank/DDBJ whole genome shotgun (WGS) entry which is preliminary data.</text>
</comment>
<dbReference type="SMART" id="SM00382">
    <property type="entry name" value="AAA"/>
    <property type="match status" value="1"/>
</dbReference>
<dbReference type="InterPro" id="IPR003593">
    <property type="entry name" value="AAA+_ATPase"/>
</dbReference>
<dbReference type="PANTHER" id="PTHR43384:SF7">
    <property type="entry name" value="CARBON-MONOXIDE DEHYDROGENASE ACCESSORY PROTEIN"/>
    <property type="match status" value="1"/>
</dbReference>
<dbReference type="Proteomes" id="UP001220010">
    <property type="component" value="Unassembled WGS sequence"/>
</dbReference>
<dbReference type="Pfam" id="PF01656">
    <property type="entry name" value="CbiA"/>
    <property type="match status" value="1"/>
</dbReference>
<evidence type="ECO:0000313" key="2">
    <source>
        <dbReference type="EMBL" id="MDF0591347.1"/>
    </source>
</evidence>